<gene>
    <name evidence="4" type="primary">LOC113735871</name>
    <name evidence="3" type="synonym">LOC113693009</name>
</gene>
<dbReference type="Pfam" id="PF10536">
    <property type="entry name" value="PMD"/>
    <property type="match status" value="1"/>
</dbReference>
<dbReference type="RefSeq" id="XP_027067401.1">
    <property type="nucleotide sequence ID" value="XM_027211600.1"/>
</dbReference>
<keyword evidence="2" id="KW-1185">Reference proteome</keyword>
<dbReference type="GO" id="GO:0010073">
    <property type="term" value="P:meristem maintenance"/>
    <property type="evidence" value="ECO:0007669"/>
    <property type="project" value="InterPro"/>
</dbReference>
<name>A0A6P6WVF0_COFAR</name>
<reference evidence="2" key="1">
    <citation type="journal article" date="2025" name="Foods">
        <title>Unveiling the Microbial Signatures of Arabica Coffee Cherries: Insights into Ripeness Specific Diversity, Functional Traits, and Implications for Quality and Safety.</title>
        <authorList>
            <consortium name="RefSeq"/>
            <person name="Tenea G.N."/>
            <person name="Cifuentes V."/>
            <person name="Reyes P."/>
            <person name="Cevallos-Vallejos M."/>
        </authorList>
    </citation>
    <scope>NUCLEOTIDE SEQUENCE [LARGE SCALE GENOMIC DNA]</scope>
</reference>
<organism evidence="2 4">
    <name type="scientific">Coffea arabica</name>
    <name type="common">Arabian coffee</name>
    <dbReference type="NCBI Taxonomy" id="13443"/>
    <lineage>
        <taxon>Eukaryota</taxon>
        <taxon>Viridiplantae</taxon>
        <taxon>Streptophyta</taxon>
        <taxon>Embryophyta</taxon>
        <taxon>Tracheophyta</taxon>
        <taxon>Spermatophyta</taxon>
        <taxon>Magnoliopsida</taxon>
        <taxon>eudicotyledons</taxon>
        <taxon>Gunneridae</taxon>
        <taxon>Pentapetalae</taxon>
        <taxon>asterids</taxon>
        <taxon>lamiids</taxon>
        <taxon>Gentianales</taxon>
        <taxon>Rubiaceae</taxon>
        <taxon>Ixoroideae</taxon>
        <taxon>Gardenieae complex</taxon>
        <taxon>Bertiereae - Coffeeae clade</taxon>
        <taxon>Coffeeae</taxon>
        <taxon>Coffea</taxon>
    </lineage>
</organism>
<dbReference type="PANTHER" id="PTHR46033:SF8">
    <property type="entry name" value="PROTEIN MAINTENANCE OF MERISTEMS-LIKE"/>
    <property type="match status" value="1"/>
</dbReference>
<feature type="domain" description="Aminotransferase-like plant mobile" evidence="1">
    <location>
        <begin position="67"/>
        <end position="315"/>
    </location>
</feature>
<dbReference type="Proteomes" id="UP001652660">
    <property type="component" value="Chromosome 3c"/>
</dbReference>
<evidence type="ECO:0000313" key="3">
    <source>
        <dbReference type="RefSeq" id="XP_027067401.1"/>
    </source>
</evidence>
<protein>
    <submittedName>
        <fullName evidence="3 4">Serine/threonine-protein phosphatase 7 long form homolog</fullName>
    </submittedName>
</protein>
<proteinExistence type="predicted"/>
<evidence type="ECO:0000259" key="1">
    <source>
        <dbReference type="Pfam" id="PF10536"/>
    </source>
</evidence>
<dbReference type="Proteomes" id="UP001652660">
    <property type="component" value="Chromosome 6c"/>
</dbReference>
<evidence type="ECO:0000313" key="2">
    <source>
        <dbReference type="Proteomes" id="UP001652660"/>
    </source>
</evidence>
<dbReference type="PANTHER" id="PTHR46033">
    <property type="entry name" value="PROTEIN MAIN-LIKE 2"/>
    <property type="match status" value="1"/>
</dbReference>
<dbReference type="AlphaFoldDB" id="A0A6P6WVF0"/>
<sequence>MDNEQLVAFVPGPIIGDVLTRQPHHRSTDIWIGAGHYRPLQVRRHDGEFWRGIPFDPRVQRYIDEAGFGGVVRTGQIQLDHALVTALVERWRTETHSFHLPIGEATVTLQDIGILWGLPIDGQPVIGVDTHRKSEDWLPICEDLLGFRPKTDDIKGGKLLLGCLDAPLAVRLPSDASDDDIRCHARMRILQLIGGHLFSDKSGNMVSLMYLSFLRDFTVTRTYSWGSAVLAFLYRGLCRATLCTSQEIAGPLVLLQLWTWERFPTLCPDRPVPKMELPAESPYGARWNVDFNLSRVAMHVLVVYRDQLDSLRDDHSNCTYLLGYSRATPTR</sequence>
<dbReference type="OrthoDB" id="1937804at2759"/>
<dbReference type="InterPro" id="IPR019557">
    <property type="entry name" value="AminoTfrase-like_pln_mobile"/>
</dbReference>
<dbReference type="InterPro" id="IPR044824">
    <property type="entry name" value="MAIN-like"/>
</dbReference>
<dbReference type="RefSeq" id="XP_027118646.1">
    <property type="nucleotide sequence ID" value="XM_027262845.1"/>
</dbReference>
<dbReference type="GeneID" id="113735871"/>
<reference evidence="3 4" key="2">
    <citation type="submission" date="2025-04" db="UniProtKB">
        <authorList>
            <consortium name="RefSeq"/>
        </authorList>
    </citation>
    <scope>IDENTIFICATION</scope>
    <source>
        <tissue evidence="3 4">Leaves</tissue>
    </source>
</reference>
<accession>A0A6P6WVF0</accession>
<evidence type="ECO:0000313" key="4">
    <source>
        <dbReference type="RefSeq" id="XP_027118646.1"/>
    </source>
</evidence>